<name>A0A158PF43_ANGCS</name>
<dbReference type="AlphaFoldDB" id="A0A158PF43"/>
<proteinExistence type="predicted"/>
<keyword evidence="3" id="KW-1185">Reference proteome</keyword>
<organism evidence="4">
    <name type="scientific">Angiostrongylus costaricensis</name>
    <name type="common">Nematode worm</name>
    <dbReference type="NCBI Taxonomy" id="334426"/>
    <lineage>
        <taxon>Eukaryota</taxon>
        <taxon>Metazoa</taxon>
        <taxon>Ecdysozoa</taxon>
        <taxon>Nematoda</taxon>
        <taxon>Chromadorea</taxon>
        <taxon>Rhabditida</taxon>
        <taxon>Rhabditina</taxon>
        <taxon>Rhabditomorpha</taxon>
        <taxon>Strongyloidea</taxon>
        <taxon>Metastrongylidae</taxon>
        <taxon>Angiostrongylus</taxon>
    </lineage>
</organism>
<keyword evidence="1" id="KW-0472">Membrane</keyword>
<dbReference type="OrthoDB" id="5873137at2759"/>
<feature type="transmembrane region" description="Helical" evidence="1">
    <location>
        <begin position="86"/>
        <end position="110"/>
    </location>
</feature>
<reference evidence="2 3" key="2">
    <citation type="submission" date="2018-11" db="EMBL/GenBank/DDBJ databases">
        <authorList>
            <consortium name="Pathogen Informatics"/>
        </authorList>
    </citation>
    <scope>NUCLEOTIDE SEQUENCE [LARGE SCALE GENOMIC DNA]</scope>
    <source>
        <strain evidence="2 3">Costa Rica</strain>
    </source>
</reference>
<dbReference type="Proteomes" id="UP000267027">
    <property type="component" value="Unassembled WGS sequence"/>
</dbReference>
<evidence type="ECO:0000313" key="4">
    <source>
        <dbReference type="WBParaSite" id="ACOC_0000284701-mRNA-1"/>
    </source>
</evidence>
<keyword evidence="1" id="KW-0812">Transmembrane</keyword>
<evidence type="ECO:0000313" key="2">
    <source>
        <dbReference type="EMBL" id="VDM54433.1"/>
    </source>
</evidence>
<dbReference type="OMA" id="FTRRNDY"/>
<gene>
    <name evidence="2" type="ORF">ACOC_LOCUS2848</name>
</gene>
<keyword evidence="1" id="KW-1133">Transmembrane helix</keyword>
<feature type="transmembrane region" description="Helical" evidence="1">
    <location>
        <begin position="144"/>
        <end position="175"/>
    </location>
</feature>
<dbReference type="WBParaSite" id="ACOC_0000284701-mRNA-1">
    <property type="protein sequence ID" value="ACOC_0000284701-mRNA-1"/>
    <property type="gene ID" value="ACOC_0000284701"/>
</dbReference>
<accession>A0A158PF43</accession>
<dbReference type="EMBL" id="UYYA01000662">
    <property type="protein sequence ID" value="VDM54433.1"/>
    <property type="molecule type" value="Genomic_DNA"/>
</dbReference>
<sequence length="273" mass="31450">MKAIDLKPMHTSLEDTREELILLESDINASVNQMVLQENAILSELSTYKDIMDNIVKEFDAQLSEYQMILLDFTRRNDYIEESTKYIPIVLVLPLILVILSVIGLMSLFLRYLGNFCSDDADEQFPIRSAVSDIGARILDLGGYIALFVSSILFLMVALCFVLAFVSMFLCVGLFEDHDLRLLSTLPRNEFAVDLGKEKIRFLLYEILYKCKNGFSFFDAIDGDQIWARKEMGGKLTALRRKSFRRRLRNFYVDYQLVDDVNKRIVDLKKAAC</sequence>
<reference evidence="4" key="1">
    <citation type="submission" date="2016-04" db="UniProtKB">
        <authorList>
            <consortium name="WormBaseParasite"/>
        </authorList>
    </citation>
    <scope>IDENTIFICATION</scope>
</reference>
<evidence type="ECO:0000256" key="1">
    <source>
        <dbReference type="SAM" id="Phobius"/>
    </source>
</evidence>
<evidence type="ECO:0000313" key="3">
    <source>
        <dbReference type="Proteomes" id="UP000267027"/>
    </source>
</evidence>
<protein>
    <submittedName>
        <fullName evidence="2 4">Uncharacterized protein</fullName>
    </submittedName>
</protein>